<feature type="compositionally biased region" description="Pro residues" evidence="5">
    <location>
        <begin position="1225"/>
        <end position="1250"/>
    </location>
</feature>
<keyword evidence="4" id="KW-0175">Coiled coil</keyword>
<dbReference type="InterPro" id="IPR029021">
    <property type="entry name" value="Prot-tyrosine_phosphatase-like"/>
</dbReference>
<evidence type="ECO:0000313" key="8">
    <source>
        <dbReference type="EMBL" id="KAF3325859.1"/>
    </source>
</evidence>
<evidence type="ECO:0000256" key="4">
    <source>
        <dbReference type="SAM" id="Coils"/>
    </source>
</evidence>
<evidence type="ECO:0000259" key="7">
    <source>
        <dbReference type="PROSITE" id="PS51444"/>
    </source>
</evidence>
<evidence type="ECO:0000256" key="5">
    <source>
        <dbReference type="SAM" id="MobiDB-lite"/>
    </source>
</evidence>
<protein>
    <recommendedName>
        <fullName evidence="3">Formin-like protein</fullName>
    </recommendedName>
</protein>
<dbReference type="Gene3D" id="1.20.58.2220">
    <property type="entry name" value="Formin, FH2 domain"/>
    <property type="match status" value="1"/>
</dbReference>
<feature type="compositionally biased region" description="Pro residues" evidence="5">
    <location>
        <begin position="1047"/>
        <end position="1059"/>
    </location>
</feature>
<comment type="caution">
    <text evidence="8">The sequence shown here is derived from an EMBL/GenBank/DDBJ whole genome shotgun (WGS) entry which is preliminary data.</text>
</comment>
<dbReference type="SUPFAM" id="SSF49562">
    <property type="entry name" value="C2 domain (Calcium/lipid-binding domain, CaLB)"/>
    <property type="match status" value="1"/>
</dbReference>
<accession>A0A833VJE1</accession>
<feature type="compositionally biased region" description="Pro residues" evidence="5">
    <location>
        <begin position="1151"/>
        <end position="1161"/>
    </location>
</feature>
<dbReference type="Proteomes" id="UP000623129">
    <property type="component" value="Unassembled WGS sequence"/>
</dbReference>
<dbReference type="SUPFAM" id="SSF52799">
    <property type="entry name" value="(Phosphotyrosine protein) phosphatases II"/>
    <property type="match status" value="1"/>
</dbReference>
<feature type="compositionally biased region" description="Basic and acidic residues" evidence="5">
    <location>
        <begin position="859"/>
        <end position="872"/>
    </location>
</feature>
<proteinExistence type="inferred from homology"/>
<dbReference type="PANTHER" id="PTHR45733">
    <property type="entry name" value="FORMIN-J"/>
    <property type="match status" value="1"/>
</dbReference>
<dbReference type="EMBL" id="SWLB01000019">
    <property type="protein sequence ID" value="KAF3325859.1"/>
    <property type="molecule type" value="Genomic_DNA"/>
</dbReference>
<feature type="compositionally biased region" description="Low complexity" evidence="5">
    <location>
        <begin position="1179"/>
        <end position="1188"/>
    </location>
</feature>
<dbReference type="GO" id="GO:0004721">
    <property type="term" value="F:phosphoprotein phosphatase activity"/>
    <property type="evidence" value="ECO:0007669"/>
    <property type="project" value="UniProtKB-KW"/>
</dbReference>
<comment type="similarity">
    <text evidence="1">Belongs to the formin-like family. Class-II subfamily.</text>
</comment>
<keyword evidence="9" id="KW-1185">Reference proteome</keyword>
<feature type="compositionally biased region" description="Pro residues" evidence="5">
    <location>
        <begin position="1169"/>
        <end position="1178"/>
    </location>
</feature>
<feature type="compositionally biased region" description="Polar residues" evidence="5">
    <location>
        <begin position="1095"/>
        <end position="1105"/>
    </location>
</feature>
<feature type="domain" description="FH2" evidence="7">
    <location>
        <begin position="1284"/>
        <end position="1680"/>
    </location>
</feature>
<dbReference type="Pfam" id="PF10409">
    <property type="entry name" value="PTEN_C2"/>
    <property type="match status" value="1"/>
</dbReference>
<feature type="compositionally biased region" description="Polar residues" evidence="5">
    <location>
        <begin position="971"/>
        <end position="980"/>
    </location>
</feature>
<feature type="compositionally biased region" description="Basic and acidic residues" evidence="5">
    <location>
        <begin position="937"/>
        <end position="951"/>
    </location>
</feature>
<feature type="region of interest" description="Disordered" evidence="5">
    <location>
        <begin position="1019"/>
        <end position="1292"/>
    </location>
</feature>
<dbReference type="Gene3D" id="3.90.190.10">
    <property type="entry name" value="Protein tyrosine phosphatase superfamily"/>
    <property type="match status" value="1"/>
</dbReference>
<dbReference type="PANTHER" id="PTHR45733:SF8">
    <property type="entry name" value="FORMIN-J"/>
    <property type="match status" value="1"/>
</dbReference>
<feature type="coiled-coil region" evidence="4">
    <location>
        <begin position="1561"/>
        <end position="1588"/>
    </location>
</feature>
<dbReference type="InterPro" id="IPR035892">
    <property type="entry name" value="C2_domain_sf"/>
</dbReference>
<dbReference type="Pfam" id="PF02181">
    <property type="entry name" value="FH2"/>
    <property type="match status" value="1"/>
</dbReference>
<dbReference type="PROSITE" id="PS51444">
    <property type="entry name" value="FH2"/>
    <property type="match status" value="1"/>
</dbReference>
<evidence type="ECO:0000259" key="6">
    <source>
        <dbReference type="PROSITE" id="PS51182"/>
    </source>
</evidence>
<feature type="compositionally biased region" description="Basic and acidic residues" evidence="5">
    <location>
        <begin position="751"/>
        <end position="766"/>
    </location>
</feature>
<keyword evidence="2" id="KW-0904">Protein phosphatase</keyword>
<dbReference type="InterPro" id="IPR014020">
    <property type="entry name" value="Tensin_C2-dom"/>
</dbReference>
<evidence type="ECO:0000256" key="3">
    <source>
        <dbReference type="RuleBase" id="RU361260"/>
    </source>
</evidence>
<dbReference type="Gene3D" id="2.60.40.1110">
    <property type="match status" value="1"/>
</dbReference>
<organism evidence="8 9">
    <name type="scientific">Carex littledalei</name>
    <dbReference type="NCBI Taxonomy" id="544730"/>
    <lineage>
        <taxon>Eukaryota</taxon>
        <taxon>Viridiplantae</taxon>
        <taxon>Streptophyta</taxon>
        <taxon>Embryophyta</taxon>
        <taxon>Tracheophyta</taxon>
        <taxon>Spermatophyta</taxon>
        <taxon>Magnoliopsida</taxon>
        <taxon>Liliopsida</taxon>
        <taxon>Poales</taxon>
        <taxon>Cyperaceae</taxon>
        <taxon>Cyperoideae</taxon>
        <taxon>Cariceae</taxon>
        <taxon>Carex</taxon>
        <taxon>Carex subgen. Euthyceras</taxon>
    </lineage>
</organism>
<feature type="compositionally biased region" description="Pro residues" evidence="5">
    <location>
        <begin position="1189"/>
        <end position="1208"/>
    </location>
</feature>
<feature type="region of interest" description="Disordered" evidence="5">
    <location>
        <begin position="856"/>
        <end position="991"/>
    </location>
</feature>
<reference evidence="8" key="1">
    <citation type="submission" date="2020-01" db="EMBL/GenBank/DDBJ databases">
        <title>Genome sequence of Kobresia littledalei, the first chromosome-level genome in the family Cyperaceae.</title>
        <authorList>
            <person name="Qu G."/>
        </authorList>
    </citation>
    <scope>NUCLEOTIDE SEQUENCE</scope>
    <source>
        <strain evidence="8">C.B.Clarke</strain>
        <tissue evidence="8">Leaf</tissue>
    </source>
</reference>
<feature type="region of interest" description="Disordered" evidence="5">
    <location>
        <begin position="817"/>
        <end position="843"/>
    </location>
</feature>
<dbReference type="InterPro" id="IPR015425">
    <property type="entry name" value="FH2_Formin"/>
</dbReference>
<sequence>MALFRKFFYRKPPDGLLEISERVYVFDCCFTTDVFEDAKYRTYMGAIVHQLKDHFPDASFMVFNFREGESLSQIAAVLSEYDMTVMDYPRQYEGCPLLSIEMVHHFLRSGESWLSLGQQNIVLMHCERGGWPVLAFMLAALLVYRKQYGAELKTLDMVYKQAPQELLQLICPLNPLPSQLRYLHYISRRNVGSEWPPLDRALTLDCVILRDIPSFNGEGGCRPVFRIYGQDPLPGSDRNPKLLFSTPKRSKLVRLYKQVDCELVKMDIGCHIQGDVVLECINLDGDLVREEMMFRVMFNTAFIRSNILMLNRDEIDILWDAKEQFPKGFRAEVLFSEMDTTSNVITTEALSLVEKEGLPMEAFAKVQEFFNDIDWLDHHGAAQHILRKIGSTNSMLERRRSRSPQRELIGQHERLQLEEASAMKPMLEKHNSLPPSTNRRVEVEETSTLSSMPEKCGSLLPQHACENVELEEKGASGFLQDKRGPLSPLRNVAFPKEGDELDYNDTSGYVQETYGPVSLKSEPVVPHERVHLDKSSALGHVQEHKSDFRNEVVSIPWEKVATESLLDKHSSLSLGQTNISTLVLEKTESLSPQTKVGIASEKVQWDESSALNSIQENPALVYPHKEMAIPQVRVQSDEMHAPEHVQEKHVSAPSREDLEIGPSMHEKMESEEQHKGAFEPVQEYMPVSLLKDEAEVISEQAVRDGQQKDTLKAVQEKAGLASAYKDESKMTAEESVKRVASDEQQKVELKLAQEKHDVVPPHKEGTKGISKHVLPVEKQKSALAVEPDTHELVSPCMDEIDVVPAQIVSNDLQKISQSMQEKGDLVSSDQDATGELGPPVHQDKVVVQKQQTISLDSMQVRHESVSPQKDQEPIQQSETMIPTFPRKEAKLDDGIVENQTSLSTSMQDEQDASMPKAATKTASDKELPQSISSLKYMSKEPKTTSQKKEPESPSGSPGSTCISPPADIKSEQQLAKQQSKPKIISQRIPLSRSTPALGITDLLQDHNAASVGHVQKISVVTAPRPHSPTGIATPKDKVNSIIGPQCLQPPPAPAPPPLPHRLTPLLPGQLISAGSIPVSPQPPSVAPPPQLPSISTSPQLPSISTPPQLPRPSVAPPPPSPLASVTPPPRQPSVAPPPPPPLPPRSSVASPPQPPPPPPPSHSAAAASPPVPPPPPSLSPLFKSTPAKAPAPPPPSSPSLSPLTPPIPTSAHPSLKQSPISTNKPSPPPPPPPGTKAPPGPPAPPPPAVPDSPHLRSGGGGPPPPPNGVKAPSFKGKLGFGSRSMQNAQAKKNLKPLHWVKVTRAMQGSLWAEESKQAPVIDMAELECLFSAVVPTSDTKGSADKSGGRSSAPKNEKIHLIDLRKANNCGIMLTKVKMPLSDLMGAILALDDTVLDGDQVENLIKFTPSKEEIELLKDFKGDRESLGECERYFLELMKVPRVESKLRVFSFKIQFRSQISDLGRNLNIVNSCAEEIRGSVKFKRIMQTILSLGNALNQGTARGSAVGFRLDSLLKLSDTRARNNKMTLMHYLCKVLAEKLPELLDFHKDLVSVEQAVKIQLKSLAEEMQAVNKGLEKVEQELSTSESDGPVSDAFRKTLKEFLHGAEADVRALAQLYSTVGRNADALARYFGEDPARCPFEQVVSTIVNFVKMFIKAHEENCKQLELEKKKALKAAENEKLKPSTPTKELSNHPFRSPAKSSNR</sequence>
<feature type="region of interest" description="Disordered" evidence="5">
    <location>
        <begin position="1676"/>
        <end position="1704"/>
    </location>
</feature>
<evidence type="ECO:0000256" key="2">
    <source>
        <dbReference type="ARBA" id="ARBA00022912"/>
    </source>
</evidence>
<feature type="compositionally biased region" description="Polar residues" evidence="5">
    <location>
        <begin position="1215"/>
        <end position="1224"/>
    </location>
</feature>
<dbReference type="SUPFAM" id="SSF101447">
    <property type="entry name" value="Formin homology 2 domain (FH2 domain)"/>
    <property type="match status" value="1"/>
</dbReference>
<dbReference type="PROSITE" id="PS51182">
    <property type="entry name" value="C2_TENSIN"/>
    <property type="match status" value="1"/>
</dbReference>
<feature type="compositionally biased region" description="Polar residues" evidence="5">
    <location>
        <begin position="897"/>
        <end position="907"/>
    </location>
</feature>
<evidence type="ECO:0000256" key="1">
    <source>
        <dbReference type="ARBA" id="ARBA00006468"/>
    </source>
</evidence>
<feature type="compositionally biased region" description="Pro residues" evidence="5">
    <location>
        <begin position="1107"/>
        <end position="1144"/>
    </location>
</feature>
<name>A0A833VJE1_9POAL</name>
<dbReference type="SMART" id="SM00498">
    <property type="entry name" value="FH2"/>
    <property type="match status" value="1"/>
</dbReference>
<dbReference type="OrthoDB" id="1668162at2759"/>
<feature type="region of interest" description="Disordered" evidence="5">
    <location>
        <begin position="751"/>
        <end position="773"/>
    </location>
</feature>
<feature type="compositionally biased region" description="Pro residues" evidence="5">
    <location>
        <begin position="1079"/>
        <end position="1091"/>
    </location>
</feature>
<dbReference type="InterPro" id="IPR051144">
    <property type="entry name" value="Formin_homology_domain"/>
</dbReference>
<feature type="domain" description="C2 tensin-type" evidence="6">
    <location>
        <begin position="199"/>
        <end position="338"/>
    </location>
</feature>
<dbReference type="InterPro" id="IPR042201">
    <property type="entry name" value="FH2_Formin_sf"/>
</dbReference>
<dbReference type="SMART" id="SM01326">
    <property type="entry name" value="PTEN_C2"/>
    <property type="match status" value="1"/>
</dbReference>
<gene>
    <name evidence="8" type="ORF">FCM35_KLT08939</name>
</gene>
<evidence type="ECO:0000313" key="9">
    <source>
        <dbReference type="Proteomes" id="UP000623129"/>
    </source>
</evidence>
<keyword evidence="2" id="KW-0378">Hydrolase</keyword>